<protein>
    <submittedName>
        <fullName evidence="1">Uncharacterized protein</fullName>
    </submittedName>
</protein>
<gene>
    <name evidence="1" type="ORF">HZZ13_04710</name>
</gene>
<name>A0ABS0PIQ8_9BRAD</name>
<organism evidence="1 2">
    <name type="scientific">Bradyrhizobium agreste</name>
    <dbReference type="NCBI Taxonomy" id="2751811"/>
    <lineage>
        <taxon>Bacteria</taxon>
        <taxon>Pseudomonadati</taxon>
        <taxon>Pseudomonadota</taxon>
        <taxon>Alphaproteobacteria</taxon>
        <taxon>Hyphomicrobiales</taxon>
        <taxon>Nitrobacteraceae</taxon>
        <taxon>Bradyrhizobium</taxon>
    </lineage>
</organism>
<evidence type="ECO:0000313" key="2">
    <source>
        <dbReference type="Proteomes" id="UP000807370"/>
    </source>
</evidence>
<keyword evidence="2" id="KW-1185">Reference proteome</keyword>
<comment type="caution">
    <text evidence="1">The sequence shown here is derived from an EMBL/GenBank/DDBJ whole genome shotgun (WGS) entry which is preliminary data.</text>
</comment>
<evidence type="ECO:0000313" key="1">
    <source>
        <dbReference type="EMBL" id="MBH5397094.1"/>
    </source>
</evidence>
<sequence>MVTDHIIISARAEKSRVVLAQRLVRRILEASIAAILLLPSLATWGMDRVPGKLLPADAFEKKIALPPIPHLESMPWMKWNDSVNAKVDTLMPAHTPSYWFMVAPRELPASSFGS</sequence>
<dbReference type="Proteomes" id="UP000807370">
    <property type="component" value="Unassembled WGS sequence"/>
</dbReference>
<dbReference type="RefSeq" id="WP_197958480.1">
    <property type="nucleotide sequence ID" value="NZ_JACCHP010000002.1"/>
</dbReference>
<reference evidence="1 2" key="1">
    <citation type="submission" date="2020-07" db="EMBL/GenBank/DDBJ databases">
        <title>Bradyrhizobium diversity isolated from nodules of indigenous legumes of Western Australia.</title>
        <authorList>
            <person name="Klepa M.S."/>
        </authorList>
    </citation>
    <scope>NUCLEOTIDE SEQUENCE [LARGE SCALE GENOMIC DNA]</scope>
    <source>
        <strain evidence="1 2">CNPSo 4010</strain>
    </source>
</reference>
<dbReference type="EMBL" id="JACCHP010000002">
    <property type="protein sequence ID" value="MBH5397094.1"/>
    <property type="molecule type" value="Genomic_DNA"/>
</dbReference>
<accession>A0ABS0PIQ8</accession>
<proteinExistence type="predicted"/>